<keyword evidence="14" id="KW-1015">Disulfide bond</keyword>
<dbReference type="GO" id="GO:0003676">
    <property type="term" value="F:nucleic acid binding"/>
    <property type="evidence" value="ECO:0007669"/>
    <property type="project" value="InterPro"/>
</dbReference>
<dbReference type="InterPro" id="IPR004179">
    <property type="entry name" value="Sec63-dom"/>
</dbReference>
<feature type="domain" description="Peptidase S1" evidence="22">
    <location>
        <begin position="97"/>
        <end position="610"/>
    </location>
</feature>
<dbReference type="Gene3D" id="1.10.3380.10">
    <property type="entry name" value="Sec63 N-terminal domain-like domain"/>
    <property type="match status" value="2"/>
</dbReference>
<dbReference type="PROSITE" id="PS50240">
    <property type="entry name" value="TRYPSIN_DOM"/>
    <property type="match status" value="2"/>
</dbReference>
<dbReference type="InterPro" id="IPR014756">
    <property type="entry name" value="Ig_E-set"/>
</dbReference>
<dbReference type="SMART" id="SM00973">
    <property type="entry name" value="Sec63"/>
    <property type="match status" value="2"/>
</dbReference>
<evidence type="ECO:0000256" key="7">
    <source>
        <dbReference type="ARBA" id="ARBA00022741"/>
    </source>
</evidence>
<evidence type="ECO:0000256" key="12">
    <source>
        <dbReference type="ARBA" id="ARBA00022840"/>
    </source>
</evidence>
<evidence type="ECO:0000256" key="10">
    <source>
        <dbReference type="ARBA" id="ARBA00022806"/>
    </source>
</evidence>
<dbReference type="PROSITE" id="PS51192">
    <property type="entry name" value="HELICASE_ATP_BIND_1"/>
    <property type="match status" value="1"/>
</dbReference>
<evidence type="ECO:0000256" key="6">
    <source>
        <dbReference type="ARBA" id="ARBA00022737"/>
    </source>
</evidence>
<dbReference type="Pfam" id="PF02889">
    <property type="entry name" value="Sec63"/>
    <property type="match status" value="2"/>
</dbReference>
<dbReference type="GO" id="GO:0005524">
    <property type="term" value="F:ATP binding"/>
    <property type="evidence" value="ECO:0007669"/>
    <property type="project" value="UniProtKB-KW"/>
</dbReference>
<dbReference type="InterPro" id="IPR058856">
    <property type="entry name" value="ASCC3_N"/>
</dbReference>
<dbReference type="Pfam" id="PF26582">
    <property type="entry name" value="ASCC3_N"/>
    <property type="match status" value="1"/>
</dbReference>
<feature type="domain" description="Helicase C-terminal" evidence="24">
    <location>
        <begin position="2154"/>
        <end position="2354"/>
    </location>
</feature>
<feature type="domain" description="Peptidase S1" evidence="22">
    <location>
        <begin position="710"/>
        <end position="957"/>
    </location>
</feature>
<keyword evidence="12" id="KW-0067">ATP-binding</keyword>
<dbReference type="SMART" id="SM00487">
    <property type="entry name" value="DEXDc"/>
    <property type="match status" value="1"/>
</dbReference>
<evidence type="ECO:0000256" key="8">
    <source>
        <dbReference type="ARBA" id="ARBA00022763"/>
    </source>
</evidence>
<evidence type="ECO:0000313" key="26">
    <source>
        <dbReference type="Proteomes" id="UP000092460"/>
    </source>
</evidence>
<evidence type="ECO:0000259" key="24">
    <source>
        <dbReference type="PROSITE" id="PS51194"/>
    </source>
</evidence>
<dbReference type="InterPro" id="IPR011545">
    <property type="entry name" value="DEAD/DEAH_box_helicase_dom"/>
</dbReference>
<keyword evidence="5" id="KW-0732">Signal</keyword>
<dbReference type="GO" id="GO:0004386">
    <property type="term" value="F:helicase activity"/>
    <property type="evidence" value="ECO:0007669"/>
    <property type="project" value="UniProtKB-KW"/>
</dbReference>
<evidence type="ECO:0000256" key="15">
    <source>
        <dbReference type="ARBA" id="ARBA00023180"/>
    </source>
</evidence>
<dbReference type="PANTHER" id="PTHR47961">
    <property type="entry name" value="DNA POLYMERASE THETA, PUTATIVE (AFU_ORTHOLOGUE AFUA_1G05260)-RELATED"/>
    <property type="match status" value="1"/>
</dbReference>
<dbReference type="CDD" id="cd18020">
    <property type="entry name" value="DEXHc_ASCC3_1"/>
    <property type="match status" value="1"/>
</dbReference>
<dbReference type="FunFam" id="1.10.10.10:FF:000012">
    <property type="entry name" value="U5 small nuclear ribonucleoprotein helicase"/>
    <property type="match status" value="1"/>
</dbReference>
<dbReference type="Pfam" id="PF00270">
    <property type="entry name" value="DEAD"/>
    <property type="match status" value="1"/>
</dbReference>
<evidence type="ECO:0000256" key="18">
    <source>
        <dbReference type="ARBA" id="ARBA00023242"/>
    </source>
</evidence>
<evidence type="ECO:0000256" key="21">
    <source>
        <dbReference type="ARBA" id="ARBA00054527"/>
    </source>
</evidence>
<keyword evidence="9" id="KW-0378">Hydrolase</keyword>
<dbReference type="InterPro" id="IPR035892">
    <property type="entry name" value="C2_domain_sf"/>
</dbReference>
<evidence type="ECO:0000256" key="3">
    <source>
        <dbReference type="ARBA" id="ARBA00010140"/>
    </source>
</evidence>
<feature type="domain" description="Helicase C-terminal" evidence="24">
    <location>
        <begin position="1662"/>
        <end position="1882"/>
    </location>
</feature>
<comment type="similarity">
    <text evidence="19">Belongs to the peptidase S1 family. CLIP subfamily.</text>
</comment>
<dbReference type="SUPFAM" id="SSF81296">
    <property type="entry name" value="E set domains"/>
    <property type="match status" value="2"/>
</dbReference>
<dbReference type="Pfam" id="PF00271">
    <property type="entry name" value="Helicase_C"/>
    <property type="match status" value="2"/>
</dbReference>
<comment type="subcellular location">
    <subcellularLocation>
        <location evidence="2">Cytoplasm</location>
        <location evidence="2">Cytosol</location>
    </subcellularLocation>
    <subcellularLocation>
        <location evidence="1">Nucleus</location>
    </subcellularLocation>
</comment>
<accession>A0A1B0BNN1</accession>
<evidence type="ECO:0000256" key="16">
    <source>
        <dbReference type="ARBA" id="ARBA00023204"/>
    </source>
</evidence>
<dbReference type="SMART" id="SM00490">
    <property type="entry name" value="HELICc"/>
    <property type="match status" value="2"/>
</dbReference>
<keyword evidence="10" id="KW-0347">Helicase</keyword>
<organism evidence="25 26">
    <name type="scientific">Glossina palpalis gambiensis</name>
    <dbReference type="NCBI Taxonomy" id="67801"/>
    <lineage>
        <taxon>Eukaryota</taxon>
        <taxon>Metazoa</taxon>
        <taxon>Ecdysozoa</taxon>
        <taxon>Arthropoda</taxon>
        <taxon>Hexapoda</taxon>
        <taxon>Insecta</taxon>
        <taxon>Pterygota</taxon>
        <taxon>Neoptera</taxon>
        <taxon>Endopterygota</taxon>
        <taxon>Diptera</taxon>
        <taxon>Brachycera</taxon>
        <taxon>Muscomorpha</taxon>
        <taxon>Hippoboscoidea</taxon>
        <taxon>Glossinidae</taxon>
        <taxon>Glossina</taxon>
    </lineage>
</organism>
<dbReference type="InterPro" id="IPR041094">
    <property type="entry name" value="Brr2_helicase_PWI"/>
</dbReference>
<dbReference type="CDD" id="cd00190">
    <property type="entry name" value="Tryp_SPc"/>
    <property type="match status" value="3"/>
</dbReference>
<dbReference type="FunFam" id="3.40.50.300:FF:006065">
    <property type="entry name" value="Predicted protein"/>
    <property type="match status" value="1"/>
</dbReference>
<dbReference type="SUPFAM" id="SSF158702">
    <property type="entry name" value="Sec63 N-terminal domain-like"/>
    <property type="match status" value="2"/>
</dbReference>
<evidence type="ECO:0000256" key="13">
    <source>
        <dbReference type="ARBA" id="ARBA00023145"/>
    </source>
</evidence>
<dbReference type="InterPro" id="IPR036388">
    <property type="entry name" value="WH-like_DNA-bd_sf"/>
</dbReference>
<evidence type="ECO:0000256" key="1">
    <source>
        <dbReference type="ARBA" id="ARBA00004123"/>
    </source>
</evidence>
<dbReference type="FunFam" id="2.60.40.150:FF:000113">
    <property type="entry name" value="activating signal cointegrator 1 complex subunit 3"/>
    <property type="match status" value="1"/>
</dbReference>
<dbReference type="Pfam" id="PF00089">
    <property type="entry name" value="Trypsin"/>
    <property type="match status" value="3"/>
</dbReference>
<dbReference type="GO" id="GO:0006508">
    <property type="term" value="P:proteolysis"/>
    <property type="evidence" value="ECO:0007669"/>
    <property type="project" value="InterPro"/>
</dbReference>
<dbReference type="Gene3D" id="1.10.150.20">
    <property type="entry name" value="5' to 3' exonuclease, C-terminal subdomain"/>
    <property type="match status" value="1"/>
</dbReference>
<feature type="domain" description="Helicase ATP-binding" evidence="23">
    <location>
        <begin position="1449"/>
        <end position="1632"/>
    </location>
</feature>
<evidence type="ECO:0000256" key="20">
    <source>
        <dbReference type="ARBA" id="ARBA00034541"/>
    </source>
</evidence>
<dbReference type="SUPFAM" id="SSF52540">
    <property type="entry name" value="P-loop containing nucleoside triphosphate hydrolases"/>
    <property type="match status" value="3"/>
</dbReference>
<keyword evidence="15" id="KW-0325">Glycoprotein</keyword>
<keyword evidence="6" id="KW-0677">Repeat</keyword>
<dbReference type="Gene3D" id="3.40.50.300">
    <property type="entry name" value="P-loop containing nucleotide triphosphate hydrolases"/>
    <property type="match status" value="3"/>
</dbReference>
<evidence type="ECO:0000256" key="5">
    <source>
        <dbReference type="ARBA" id="ARBA00022729"/>
    </source>
</evidence>
<keyword evidence="17" id="KW-0413">Isomerase</keyword>
<dbReference type="GO" id="GO:0006397">
    <property type="term" value="P:mRNA processing"/>
    <property type="evidence" value="ECO:0007669"/>
    <property type="project" value="UniProtKB-ARBA"/>
</dbReference>
<dbReference type="InterPro" id="IPR057842">
    <property type="entry name" value="WH_MER3"/>
</dbReference>
<comment type="function">
    <text evidence="21">Catalyzes the ATP-dependent unwinding of U4/U6 RNA duplices, an essential step in the assembly of a catalytically active spliceosome. Plays a role in pre-mRNA splicing.</text>
</comment>
<dbReference type="FunFam" id="2.40.10.10:FF:000028">
    <property type="entry name" value="Serine protease easter"/>
    <property type="match status" value="2"/>
</dbReference>
<proteinExistence type="inferred from homology"/>
<keyword evidence="18" id="KW-0539">Nucleus</keyword>
<dbReference type="GO" id="GO:0005737">
    <property type="term" value="C:cytoplasm"/>
    <property type="evidence" value="ECO:0007669"/>
    <property type="project" value="UniProtKB-SubCell"/>
</dbReference>
<keyword evidence="16" id="KW-0234">DNA repair</keyword>
<dbReference type="GO" id="GO:0004252">
    <property type="term" value="F:serine-type endopeptidase activity"/>
    <property type="evidence" value="ECO:0007669"/>
    <property type="project" value="InterPro"/>
</dbReference>
<evidence type="ECO:0000259" key="22">
    <source>
        <dbReference type="PROSITE" id="PS50240"/>
    </source>
</evidence>
<dbReference type="FunFam" id="1.10.3380.10:FF:000001">
    <property type="entry name" value="U5 small nuclear ribonucleoprotein helicase"/>
    <property type="match status" value="1"/>
</dbReference>
<dbReference type="InterPro" id="IPR050474">
    <property type="entry name" value="Hel308_SKI2-like"/>
</dbReference>
<dbReference type="PROSITE" id="PS51194">
    <property type="entry name" value="HELICASE_CTER"/>
    <property type="match status" value="2"/>
</dbReference>
<dbReference type="CDD" id="cd18795">
    <property type="entry name" value="SF2_C_Ski2"/>
    <property type="match status" value="2"/>
</dbReference>
<dbReference type="InterPro" id="IPR009003">
    <property type="entry name" value="Peptidase_S1_PA"/>
</dbReference>
<evidence type="ECO:0000256" key="17">
    <source>
        <dbReference type="ARBA" id="ARBA00023235"/>
    </source>
</evidence>
<keyword evidence="26" id="KW-1185">Reference proteome</keyword>
<dbReference type="Gene3D" id="2.40.10.10">
    <property type="entry name" value="Trypsin-like serine proteases"/>
    <property type="match status" value="4"/>
</dbReference>
<dbReference type="InterPro" id="IPR027417">
    <property type="entry name" value="P-loop_NTPase"/>
</dbReference>
<dbReference type="Pfam" id="PF23445">
    <property type="entry name" value="WHD_SNRNP200"/>
    <property type="match status" value="2"/>
</dbReference>
<dbReference type="PANTHER" id="PTHR47961:SF13">
    <property type="entry name" value="ACTIVATING SIGNAL COINTEGRATOR 1 COMPLEX SUBUNIT 3"/>
    <property type="match status" value="1"/>
</dbReference>
<evidence type="ECO:0000256" key="14">
    <source>
        <dbReference type="ARBA" id="ARBA00023157"/>
    </source>
</evidence>
<keyword evidence="7" id="KW-0547">Nucleotide-binding</keyword>
<dbReference type="SMART" id="SM00020">
    <property type="entry name" value="Tryp_SPc"/>
    <property type="match status" value="3"/>
</dbReference>
<keyword evidence="13" id="KW-0865">Zymogen</keyword>
<dbReference type="Proteomes" id="UP000092460">
    <property type="component" value="Unassembled WGS sequence"/>
</dbReference>
<evidence type="ECO:0000256" key="19">
    <source>
        <dbReference type="ARBA" id="ARBA00024195"/>
    </source>
</evidence>
<dbReference type="InterPro" id="IPR043504">
    <property type="entry name" value="Peptidase_S1_PA_chymotrypsin"/>
</dbReference>
<dbReference type="InterPro" id="IPR036390">
    <property type="entry name" value="WH_DNA-bd_sf"/>
</dbReference>
<dbReference type="InterPro" id="IPR014001">
    <property type="entry name" value="Helicase_ATP-bd"/>
</dbReference>
<name>A0A1B0BNN1_9MUSC</name>
<reference evidence="26" key="1">
    <citation type="submission" date="2015-01" db="EMBL/GenBank/DDBJ databases">
        <authorList>
            <person name="Aksoy S."/>
            <person name="Warren W."/>
            <person name="Wilson R.K."/>
        </authorList>
    </citation>
    <scope>NUCLEOTIDE SEQUENCE [LARGE SCALE GENOMIC DNA]</scope>
    <source>
        <strain evidence="26">IAEA</strain>
    </source>
</reference>
<dbReference type="EMBL" id="JXJN01017479">
    <property type="status" value="NOT_ANNOTATED_CDS"/>
    <property type="molecule type" value="Genomic_DNA"/>
</dbReference>
<dbReference type="FunFam" id="3.40.50.300:FF:000102">
    <property type="entry name" value="RNA helicase, activating signal cointegrator 1"/>
    <property type="match status" value="1"/>
</dbReference>
<keyword evidence="8" id="KW-0227">DNA damage</keyword>
<keyword evidence="4" id="KW-0963">Cytoplasm</keyword>
<dbReference type="Pfam" id="PF18149">
    <property type="entry name" value="Helicase_PWI"/>
    <property type="match status" value="1"/>
</dbReference>
<evidence type="ECO:0000256" key="4">
    <source>
        <dbReference type="ARBA" id="ARBA00022490"/>
    </source>
</evidence>
<dbReference type="Gene3D" id="2.60.40.150">
    <property type="entry name" value="C2 domain"/>
    <property type="match status" value="1"/>
</dbReference>
<dbReference type="EnsemblMetazoa" id="GPPI035722-RA">
    <property type="protein sequence ID" value="GPPI035722-PA"/>
    <property type="gene ID" value="GPPI035722"/>
</dbReference>
<dbReference type="VEuPathDB" id="VectorBase:GPPI035722"/>
<dbReference type="InterPro" id="IPR001650">
    <property type="entry name" value="Helicase_C-like"/>
</dbReference>
<dbReference type="GO" id="GO:0180022">
    <property type="term" value="C:RQC-trigger complex"/>
    <property type="evidence" value="ECO:0007669"/>
    <property type="project" value="UniProtKB-ARBA"/>
</dbReference>
<protein>
    <recommendedName>
        <fullName evidence="20">U5 small nuclear ribonucleoprotein 200 kDa helicase</fullName>
    </recommendedName>
</protein>
<evidence type="ECO:0000313" key="25">
    <source>
        <dbReference type="EnsemblMetazoa" id="GPPI035722-PA"/>
    </source>
</evidence>
<dbReference type="EMBL" id="JXJN01017480">
    <property type="status" value="NOT_ANNOTATED_CDS"/>
    <property type="molecule type" value="Genomic_DNA"/>
</dbReference>
<dbReference type="Gene3D" id="1.10.10.10">
    <property type="entry name" value="Winged helix-like DNA-binding domain superfamily/Winged helix DNA-binding domain"/>
    <property type="match status" value="2"/>
</dbReference>
<keyword evidence="11" id="KW-0106">Calcium</keyword>
<comment type="similarity">
    <text evidence="3">Belongs to the helicase family. SKI2 subfamily.</text>
</comment>
<reference evidence="25" key="2">
    <citation type="submission" date="2020-05" db="UniProtKB">
        <authorList>
            <consortium name="EnsemblMetazoa"/>
        </authorList>
    </citation>
    <scope>IDENTIFICATION</scope>
    <source>
        <strain evidence="25">IAEA</strain>
    </source>
</reference>
<dbReference type="InterPro" id="IPR001254">
    <property type="entry name" value="Trypsin_dom"/>
</dbReference>
<evidence type="ECO:0000259" key="23">
    <source>
        <dbReference type="PROSITE" id="PS51192"/>
    </source>
</evidence>
<dbReference type="FunFam" id="1.10.10.10:FF:000024">
    <property type="entry name" value="U5 small nuclear ribonucleoprotein helicase"/>
    <property type="match status" value="1"/>
</dbReference>
<dbReference type="STRING" id="67801.A0A1B0BNN1"/>
<dbReference type="SUPFAM" id="SSF50494">
    <property type="entry name" value="Trypsin-like serine proteases"/>
    <property type="match status" value="3"/>
</dbReference>
<dbReference type="SUPFAM" id="SSF46785">
    <property type="entry name" value="Winged helix' DNA-binding domain"/>
    <property type="match status" value="2"/>
</dbReference>
<dbReference type="EMBL" id="JXJN01017478">
    <property type="status" value="NOT_ANNOTATED_CDS"/>
    <property type="molecule type" value="Genomic_DNA"/>
</dbReference>
<dbReference type="FunFam" id="3.40.50.300:FF:000062">
    <property type="entry name" value="U5 small nuclear ribonucleoprotein helicase"/>
    <property type="match status" value="1"/>
</dbReference>
<evidence type="ECO:0000256" key="2">
    <source>
        <dbReference type="ARBA" id="ARBA00004514"/>
    </source>
</evidence>
<sequence>MDAMCHDFYDPNECGLSSECRPIADCPFIRDNFNLIKRKRYCNLDRPGAHVCCRKSSQNLTQSKSVDLPIVRECRSYDSLPSLQNSLGEGCHYKSNIVGRVKAEPKEFPFIVLIYRKDGNMFSQFCVGTLISKEYVLTSAHCFLYGTLRPNWVRIGELDYDSETDDASPEDIAIKKFIPHHQYYSTGLFRYNDIGLIQLAKEITFDDYVRPACLSPADDNHFQQFLFAGWGYRYSVPSSHLLKVKLDRLAAHRCSEMFSYLLEKGINNRTHTCAIPSTGDFGACDEAGPLFVNHPEFPCQYLIVGIMSFGHSVCGTKNDPSVYTRVKPECVPIADCPLIRDNFNLIKRKPYCNLDRLGAHVCCRKSSPKPKIVDLSIVRECRFYDSLPNIQNAAEQGCQYIRNSNLSASNIVGRIKAEPREFPFIALIYAVEGSRAGQFCSGTLINYEIKNIIPHHEYRSTTLNKYNNIALIEMANEAFFNDYVRPACLSLIDDNNFRQFVTAGWGYPPSQPSGHLHKVKLDRLDDEKCFGKVKRSHLEKGINNRTNMCAIGACDAGGGSPLFVNHPDFPCQFLLVGIMSFAHEICGSINDPTVYTKLKLYVEWIQRIVWNPWMLCVMTITVVSANECALNSECRPLADCPFIRDNFNLIKRKPYCNLDRPGAHVCCRRSSQNYTQPKYVDFRVIRECRSYDSVPSLQNALGEECRYTSNIDGRVKVESKEFPFMALLYRKDGERENFTRLCSGTLISKKYILTSAHCFSRYDSHPNWARLGDLDYNTNRDDALPQNIEIKHYTLHREYYKTKLARYNDIALAELAQEAIFNDYVRPACLSLMLDANDFQEFLIAGWGWSSPESEPSSHLHKMKFDRLDDEKCFEIYRYRLEKGINNRTHTCAIPSTGDVGICKGDGPLFVTHPEFPCQFLVVGYFSFRHDVCGSKDDPDVYTRIRLYTDWIQSIDLPRFSAALRANTDLEARLPLMLTNEELEEARRERYNFLKAQTEEVQTIALILDEIPQGKQAQVKLQMHKLRNIVRECMGFEEQPQVVEHATLFLFWLMLGRRVILVATTMQIRTVFGTIFGSKLANIHQCVCDISDLLENYEIEKLKRWNKKLARGGKDYPMFGENVKIEMRFAEICDVNGLTDWSPDANIRNEAIARFNMQWDQSDKRPSQGEEKLANIIHVLEKKANDTGHSELINSVTELLNSKRTDAELQNDLIELLGFEHFDLVQDLLTQRRVMVTYLLEIEQKERRQKRTKQLQKKKQSGLNTNVEIRPTVARTVVVQSTAEKELNKQQRREEKKMNRLMHSIGRSENENDERTAELINPMQLRLQHQRNLLETAQREPILKTTQSFKEFRSKFNAQSAAQRYPYVFDSQLDAKQHAGFIGVNRICLPDHAERSDNRQYEEVKIPATEPPPLNVGNNRVNISDLDEVGKIAFANCKQLNRIQSVVYPVAYHSNENMLVCAPTGAGKTNVAMLTIVHTIRTHLENGIINREQFKIVYIAPMKALAAEMVTNFSKRLKELNIVVKELTGDMQLTKTEMSETQILVTTPEKWDVVTRKGAGDVSLISLVKLLIIDEVHLLHGERGPVVEALVARTLRLVESSQSMIRIVGLSATLPNYIDVANFLRVNPMKGLFYFDGRFRPVPLDTNFIGIKAIKPLQQLSDMDQVCYQKCVEQLLHGHQVMVFVHARNATVRTASTLRELAQQNNMCALFLPDTNTSDYGLAIKAIQKSRNKQLVELFSAGIAMHHAGMLRTDRHLVEKYFSEGYIKVLVCTATLAWGVNLPAHAVIIKGTDIYDSKHGAFVDLGILDVLQIFGRAGRPQFDKSGVGTIITTHDKLNHYLSLLTNQFPIESNFIQCLADNLNAEIVLGTITNVEEAIEWLSYTYLFVRMRINPHVYGIEYAEVMQDPSLERKRKALIVGAAMSLDKARMIRFNQRTLDFNVTDLGRTASHYYIKYDTVEIFNELIKPFMNEGDIFVMMSQAQEFQQLKVRDDELEELDELKRNYCKVKVFGGSENVCGKINILMQTCLSRGYVKSFSLVSDMSYIMQNITRIARALFSIVLRNNDSILAGRILQVCKMFERQQWDFESPMRQFSHINIETIDKLESRGVSLYTLREIDHNELKDILRSSKYAEQVLRAAKELPMLNVDATLQPITRTVLRIKINIWPDFVWNDRVHGKTSQNFWLWIEDPESNFIYHSELFQGIKDSNLKFCLAFGIGLHHAGLQETDRKTVEELFLNRKIQILIATATLAWGVNLPAHLVVIKGTEYFDGKVKKYVDMPITDILQMMGRAGRPQFDNEGVAVVLVHDVKKNFYKKFLYDPFPVESSLLEVLPEHINAEIVAGTVQTKQAALDYLTWTYFFRRLYRNPTYYNLEGLEPSQINPYLFVLVENVVNELKSAACLIEKEHLLIPTFLGRISSFYYLSYRTMKHFLDVLQPEMSTLDLLHAIADSYEFDQQPVRHNEDKYNEELAESCRYRPRSATWDSSYTKTFLLLQAHLSRLALPNSDYLTDTKSTLDNAARVMQAMVDYTAERGWLTTTLKVQQLMQSIIQASWFDASEFLTLPNVKNNNVYVFYNINNNNQYLNLPVLKDLCRNDYEKLAGPLRDAFEEHEIEQIYKVLQAMPELMVSISIQGRFNDNKECLREIINNDLKSNVWTKVHSNEDYVLCIDIKRLNISARYIDTAVHCPKYPKGKNEAWFLTLGSQANDELLAMKRVNLRGLKASNRITFQCPPRKGRLLLTLYLMSDCLISFDQQYDLQFEVIDAK</sequence>
<evidence type="ECO:0000256" key="9">
    <source>
        <dbReference type="ARBA" id="ARBA00022801"/>
    </source>
</evidence>
<dbReference type="FunFam" id="1.10.3380.10:FF:000002">
    <property type="entry name" value="Activating signal cointegrator 1 complex subunit 3"/>
    <property type="match status" value="1"/>
</dbReference>
<evidence type="ECO:0000256" key="11">
    <source>
        <dbReference type="ARBA" id="ARBA00022837"/>
    </source>
</evidence>